<dbReference type="PROSITE" id="PS01156">
    <property type="entry name" value="TONB_DEPENDENT_REC_2"/>
    <property type="match status" value="1"/>
</dbReference>
<feature type="domain" description="TonB-dependent receptor-like beta-barrel" evidence="15">
    <location>
        <begin position="207"/>
        <end position="622"/>
    </location>
</feature>
<dbReference type="InterPro" id="IPR010917">
    <property type="entry name" value="TonB_rcpt_CS"/>
</dbReference>
<comment type="similarity">
    <text evidence="12 14">Belongs to the TonB-dependent receptor family.</text>
</comment>
<evidence type="ECO:0000256" key="14">
    <source>
        <dbReference type="RuleBase" id="RU003357"/>
    </source>
</evidence>
<dbReference type="InterPro" id="IPR000531">
    <property type="entry name" value="Beta-barrel_TonB"/>
</dbReference>
<sequence>MVMAESLTLEPITVTAPRVERDITRTPQAVSVVQPEDIQDGRQGLQLDESLNRVPGVFMQNRYNFAQNLRVSIRGFGARAPFGVRGIRVFVDGIPETLPDGQSQLDAIDLESVDRIEVIRGPSSALYGNATGGVLDITTRDGPPTPYLELRGTAGSDNFRRYGVRGGGEQGPWNYHFSAWELAYDGFREQSETEKRLFNGKVRYDFDEHRSLTTVFTALDQPVGQDPGGLTRQQVRDNRRGANANAINLDAGQEVEQQRLGLIYEDRAVAGGTLRARTFYTQRDFRQQLPFPGQSLIKFERDFYGLGLDYSNAFSAGNTPVRYIVGVEVDEQRDDRERFGVNPQGEVTGQSQDERQKATAAGTFAQADIGLTDRLDWTVAGRVDRVRFRIDDRLQDGGDQSGSQSFTEVSAATGFSYQLLPAHAVYASVGTAYETPTFTEFAPPGGGGGFNPDLEPQRAVNAEVGIKGFLGDNTRYDLAVFSVRTRDEIVNVQTDPNVFGNAGRSRRYGLELGLEHFIGDNLSVSGAWTVSDFRFTDFEDADGTDFSGNRLPGLPKHALFGEIAWREPNGAYAIVDALVVSRVYANNANDENVGGYGLVNTRVGTVQRMGTSEVETFVGLNNVFDRDYFSNVRVNANNAQYYEPAPGRNVYAGVRARF</sequence>
<dbReference type="PANTHER" id="PTHR32552">
    <property type="entry name" value="FERRICHROME IRON RECEPTOR-RELATED"/>
    <property type="match status" value="1"/>
</dbReference>
<evidence type="ECO:0000256" key="10">
    <source>
        <dbReference type="ARBA" id="ARBA00023136"/>
    </source>
</evidence>
<accession>A0AAE3G6C5</accession>
<keyword evidence="10 12" id="KW-0472">Membrane</keyword>
<keyword evidence="7" id="KW-0408">Iron</keyword>
<keyword evidence="2 12" id="KW-0813">Transport</keyword>
<dbReference type="Gene3D" id="2.40.170.20">
    <property type="entry name" value="TonB-dependent receptor, beta-barrel domain"/>
    <property type="match status" value="1"/>
</dbReference>
<dbReference type="CDD" id="cd01347">
    <property type="entry name" value="ligand_gated_channel"/>
    <property type="match status" value="1"/>
</dbReference>
<dbReference type="Proteomes" id="UP001205843">
    <property type="component" value="Unassembled WGS sequence"/>
</dbReference>
<keyword evidence="9 14" id="KW-0798">TonB box</keyword>
<reference evidence="17" key="1">
    <citation type="submission" date="2022-03" db="EMBL/GenBank/DDBJ databases">
        <title>Genomic Encyclopedia of Type Strains, Phase III (KMG-III): the genomes of soil and plant-associated and newly described type strains.</title>
        <authorList>
            <person name="Whitman W."/>
        </authorList>
    </citation>
    <scope>NUCLEOTIDE SEQUENCE</scope>
    <source>
        <strain evidence="17">ANL 6-2</strain>
    </source>
</reference>
<gene>
    <name evidence="17" type="ORF">J2T57_003376</name>
</gene>
<protein>
    <submittedName>
        <fullName evidence="17">Iron complex outermembrane receptor protein</fullName>
    </submittedName>
</protein>
<evidence type="ECO:0000259" key="15">
    <source>
        <dbReference type="Pfam" id="PF00593"/>
    </source>
</evidence>
<dbReference type="Pfam" id="PF00593">
    <property type="entry name" value="TonB_dep_Rec_b-barrel"/>
    <property type="match status" value="1"/>
</dbReference>
<dbReference type="InterPro" id="IPR012910">
    <property type="entry name" value="Plug_dom"/>
</dbReference>
<keyword evidence="3 12" id="KW-1134">Transmembrane beta strand</keyword>
<dbReference type="GO" id="GO:0009279">
    <property type="term" value="C:cell outer membrane"/>
    <property type="evidence" value="ECO:0007669"/>
    <property type="project" value="UniProtKB-SubCell"/>
</dbReference>
<dbReference type="InterPro" id="IPR037066">
    <property type="entry name" value="Plug_dom_sf"/>
</dbReference>
<evidence type="ECO:0000256" key="11">
    <source>
        <dbReference type="ARBA" id="ARBA00023237"/>
    </source>
</evidence>
<dbReference type="PROSITE" id="PS52016">
    <property type="entry name" value="TONB_DEPENDENT_REC_3"/>
    <property type="match status" value="1"/>
</dbReference>
<comment type="caution">
    <text evidence="17">The sequence shown here is derived from an EMBL/GenBank/DDBJ whole genome shotgun (WGS) entry which is preliminary data.</text>
</comment>
<evidence type="ECO:0000256" key="4">
    <source>
        <dbReference type="ARBA" id="ARBA00022496"/>
    </source>
</evidence>
<keyword evidence="17" id="KW-0675">Receptor</keyword>
<dbReference type="SUPFAM" id="SSF56935">
    <property type="entry name" value="Porins"/>
    <property type="match status" value="1"/>
</dbReference>
<keyword evidence="4" id="KW-0410">Iron transport</keyword>
<evidence type="ECO:0000256" key="13">
    <source>
        <dbReference type="PROSITE-ProRule" id="PRU10144"/>
    </source>
</evidence>
<keyword evidence="11 12" id="KW-0998">Cell outer membrane</keyword>
<dbReference type="Pfam" id="PF07715">
    <property type="entry name" value="Plug"/>
    <property type="match status" value="1"/>
</dbReference>
<dbReference type="AlphaFoldDB" id="A0AAE3G6C5"/>
<dbReference type="InterPro" id="IPR039426">
    <property type="entry name" value="TonB-dep_rcpt-like"/>
</dbReference>
<evidence type="ECO:0000256" key="8">
    <source>
        <dbReference type="ARBA" id="ARBA00023065"/>
    </source>
</evidence>
<evidence type="ECO:0000256" key="7">
    <source>
        <dbReference type="ARBA" id="ARBA00023004"/>
    </source>
</evidence>
<keyword evidence="8" id="KW-0406">Ion transport</keyword>
<name>A0AAE3G6C5_9GAMM</name>
<evidence type="ECO:0000256" key="6">
    <source>
        <dbReference type="ARBA" id="ARBA00022729"/>
    </source>
</evidence>
<evidence type="ECO:0000313" key="17">
    <source>
        <dbReference type="EMBL" id="MCP1676217.1"/>
    </source>
</evidence>
<evidence type="ECO:0000256" key="2">
    <source>
        <dbReference type="ARBA" id="ARBA00022448"/>
    </source>
</evidence>
<evidence type="ECO:0000259" key="16">
    <source>
        <dbReference type="Pfam" id="PF07715"/>
    </source>
</evidence>
<comment type="subcellular location">
    <subcellularLocation>
        <location evidence="1 12">Cell outer membrane</location>
        <topology evidence="1 12">Multi-pass membrane protein</topology>
    </subcellularLocation>
</comment>
<dbReference type="RefSeq" id="WP_253481402.1">
    <property type="nucleotide sequence ID" value="NZ_JALJXV010000008.1"/>
</dbReference>
<feature type="domain" description="TonB-dependent receptor plug" evidence="16">
    <location>
        <begin position="24"/>
        <end position="134"/>
    </location>
</feature>
<evidence type="ECO:0000313" key="18">
    <source>
        <dbReference type="Proteomes" id="UP001205843"/>
    </source>
</evidence>
<proteinExistence type="inferred from homology"/>
<dbReference type="GO" id="GO:0015344">
    <property type="term" value="F:siderophore uptake transmembrane transporter activity"/>
    <property type="evidence" value="ECO:0007669"/>
    <property type="project" value="TreeGrafter"/>
</dbReference>
<organism evidence="17 18">
    <name type="scientific">Natronocella acetinitrilica</name>
    <dbReference type="NCBI Taxonomy" id="414046"/>
    <lineage>
        <taxon>Bacteria</taxon>
        <taxon>Pseudomonadati</taxon>
        <taxon>Pseudomonadota</taxon>
        <taxon>Gammaproteobacteria</taxon>
        <taxon>Chromatiales</taxon>
        <taxon>Ectothiorhodospiraceae</taxon>
        <taxon>Natronocella</taxon>
    </lineage>
</organism>
<dbReference type="EMBL" id="JALJXV010000008">
    <property type="protein sequence ID" value="MCP1676217.1"/>
    <property type="molecule type" value="Genomic_DNA"/>
</dbReference>
<evidence type="ECO:0000256" key="9">
    <source>
        <dbReference type="ARBA" id="ARBA00023077"/>
    </source>
</evidence>
<evidence type="ECO:0000256" key="12">
    <source>
        <dbReference type="PROSITE-ProRule" id="PRU01360"/>
    </source>
</evidence>
<dbReference type="InterPro" id="IPR036942">
    <property type="entry name" value="Beta-barrel_TonB_sf"/>
</dbReference>
<keyword evidence="5 12" id="KW-0812">Transmembrane</keyword>
<keyword evidence="6" id="KW-0732">Signal</keyword>
<evidence type="ECO:0000256" key="5">
    <source>
        <dbReference type="ARBA" id="ARBA00022692"/>
    </source>
</evidence>
<dbReference type="PANTHER" id="PTHR32552:SF68">
    <property type="entry name" value="FERRICHROME OUTER MEMBRANE TRANSPORTER_PHAGE RECEPTOR"/>
    <property type="match status" value="1"/>
</dbReference>
<evidence type="ECO:0000256" key="1">
    <source>
        <dbReference type="ARBA" id="ARBA00004571"/>
    </source>
</evidence>
<dbReference type="Gene3D" id="2.170.130.10">
    <property type="entry name" value="TonB-dependent receptor, plug domain"/>
    <property type="match status" value="1"/>
</dbReference>
<evidence type="ECO:0000256" key="3">
    <source>
        <dbReference type="ARBA" id="ARBA00022452"/>
    </source>
</evidence>
<keyword evidence="18" id="KW-1185">Reference proteome</keyword>
<feature type="short sequence motif" description="TonB C-terminal box" evidence="13">
    <location>
        <begin position="641"/>
        <end position="658"/>
    </location>
</feature>